<proteinExistence type="predicted"/>
<keyword evidence="3" id="KW-1185">Reference proteome</keyword>
<name>A0A0D2AM83_9PEZI</name>
<evidence type="ECO:0000313" key="2">
    <source>
        <dbReference type="EMBL" id="KIW07565.1"/>
    </source>
</evidence>
<reference evidence="2 3" key="1">
    <citation type="submission" date="2015-01" db="EMBL/GenBank/DDBJ databases">
        <title>The Genome Sequence of Ochroconis gallopava CBS43764.</title>
        <authorList>
            <consortium name="The Broad Institute Genomics Platform"/>
            <person name="Cuomo C."/>
            <person name="de Hoog S."/>
            <person name="Gorbushina A."/>
            <person name="Stielow B."/>
            <person name="Teixiera M."/>
            <person name="Abouelleil A."/>
            <person name="Chapman S.B."/>
            <person name="Priest M."/>
            <person name="Young S.K."/>
            <person name="Wortman J."/>
            <person name="Nusbaum C."/>
            <person name="Birren B."/>
        </authorList>
    </citation>
    <scope>NUCLEOTIDE SEQUENCE [LARGE SCALE GENOMIC DNA]</scope>
    <source>
        <strain evidence="2 3">CBS 43764</strain>
    </source>
</reference>
<dbReference type="AlphaFoldDB" id="A0A0D2AM83"/>
<dbReference type="STRING" id="253628.A0A0D2AM83"/>
<organism evidence="2 3">
    <name type="scientific">Verruconis gallopava</name>
    <dbReference type="NCBI Taxonomy" id="253628"/>
    <lineage>
        <taxon>Eukaryota</taxon>
        <taxon>Fungi</taxon>
        <taxon>Dikarya</taxon>
        <taxon>Ascomycota</taxon>
        <taxon>Pezizomycotina</taxon>
        <taxon>Dothideomycetes</taxon>
        <taxon>Pleosporomycetidae</taxon>
        <taxon>Venturiales</taxon>
        <taxon>Sympoventuriaceae</taxon>
        <taxon>Verruconis</taxon>
    </lineage>
</organism>
<dbReference type="InParanoid" id="A0A0D2AM83"/>
<dbReference type="HOGENOM" id="CLU_426546_0_0_1"/>
<evidence type="ECO:0000313" key="3">
    <source>
        <dbReference type="Proteomes" id="UP000053259"/>
    </source>
</evidence>
<dbReference type="RefSeq" id="XP_016217434.1">
    <property type="nucleotide sequence ID" value="XM_016354422.1"/>
</dbReference>
<keyword evidence="1" id="KW-0472">Membrane</keyword>
<dbReference type="EMBL" id="KN847532">
    <property type="protein sequence ID" value="KIW07565.1"/>
    <property type="molecule type" value="Genomic_DNA"/>
</dbReference>
<dbReference type="Proteomes" id="UP000053259">
    <property type="component" value="Unassembled WGS sequence"/>
</dbReference>
<protein>
    <submittedName>
        <fullName evidence="2">Uncharacterized protein</fullName>
    </submittedName>
</protein>
<dbReference type="VEuPathDB" id="FungiDB:PV09_01521"/>
<keyword evidence="1" id="KW-0812">Transmembrane</keyword>
<gene>
    <name evidence="2" type="ORF">PV09_01521</name>
</gene>
<dbReference type="OrthoDB" id="3541675at2759"/>
<keyword evidence="1" id="KW-1133">Transmembrane helix</keyword>
<evidence type="ECO:0000256" key="1">
    <source>
        <dbReference type="SAM" id="Phobius"/>
    </source>
</evidence>
<accession>A0A0D2AM83</accession>
<feature type="transmembrane region" description="Helical" evidence="1">
    <location>
        <begin position="30"/>
        <end position="55"/>
    </location>
</feature>
<sequence>MDVCADNSTACLLRQIYNQNNTYDWNPLNFGFTAAIGALALIVAIMTVFQGALAAGPGRIKASERAIGEWSRYSQSRMDRQELRVRTTTLVPFIQIFDESGDLPRTIDEEIGKRLKGSHAVVARLLNAEQESRLRKEKTSNAWVTLFGSTKSKETEQRPVALKRYTFNNYAASWANMLARLPDSKTYFTTRALNYGGKIEFLKVLPKALLCETDYLPSDVPAAVAFGTIRSIITLAAFVGCDEISADGDLLEARGNSMQVSFREHALLGRVAVSQDFPMMDTYRIEFDRQLYNTHESIGLLTSHQPFLTPGFPGVHSTMIILYTEFAPWLRATSFSSWNAAAVAKQICSNARPWKHLDLRLIICTIQQAVSKHGGTLYWHHSAPRPVFSADFPEITTMYSSDREAGASGMPRISGSCYEKTTYWADRSLYSRLSYNVDYSRAMLDGVTLYIPNTPYDTGRILHQLEYLVGLKLSDNQSELQAAENVIFDLDEESTSKAIVDTSRPFLVLLPLALRCCLDFLEDKFKFDSLPFPSKSHVRGAIRHQLHEIDHWLLRHIREEAVLECKTHLKNAMKNPPDLSTNPLDKIICPSMEQAWKVVQETDLVSTILAFRAVLMAAFLSTAADVSAVTGTALGRRVVQFL</sequence>
<dbReference type="GeneID" id="27309494"/>